<organism evidence="3">
    <name type="scientific">uncultured Propionibacteriaceae bacterium</name>
    <dbReference type="NCBI Taxonomy" id="257457"/>
    <lineage>
        <taxon>Bacteria</taxon>
        <taxon>Bacillati</taxon>
        <taxon>Actinomycetota</taxon>
        <taxon>Actinomycetes</taxon>
        <taxon>Propionibacteriales</taxon>
        <taxon>Propionibacteriaceae</taxon>
        <taxon>environmental samples</taxon>
    </lineage>
</organism>
<proteinExistence type="predicted"/>
<feature type="region of interest" description="Disordered" evidence="1">
    <location>
        <begin position="86"/>
        <end position="114"/>
    </location>
</feature>
<accession>A0A6J4NSK3</accession>
<dbReference type="AlphaFoldDB" id="A0A6J4NSK3"/>
<protein>
    <submittedName>
        <fullName evidence="3">Uncharacterized protein</fullName>
    </submittedName>
</protein>
<evidence type="ECO:0000256" key="1">
    <source>
        <dbReference type="SAM" id="MobiDB-lite"/>
    </source>
</evidence>
<feature type="compositionally biased region" description="Low complexity" evidence="1">
    <location>
        <begin position="102"/>
        <end position="114"/>
    </location>
</feature>
<sequence>MLRRLLLILALVGSVLLPLTGQAQAAGAADLGLTVRVPTGAVVNNLATRLPLSITWSAPACPHGCELFFVSCTDLQHNRVLDRVPAGASADARPCRCCSPSTRDATAGTARRTS</sequence>
<name>A0A6J4NSK3_9ACTN</name>
<feature type="chain" id="PRO_5039665499" evidence="2">
    <location>
        <begin position="26"/>
        <end position="114"/>
    </location>
</feature>
<feature type="signal peptide" evidence="2">
    <location>
        <begin position="1"/>
        <end position="25"/>
    </location>
</feature>
<reference evidence="3" key="1">
    <citation type="submission" date="2020-02" db="EMBL/GenBank/DDBJ databases">
        <authorList>
            <person name="Meier V. D."/>
        </authorList>
    </citation>
    <scope>NUCLEOTIDE SEQUENCE</scope>
    <source>
        <strain evidence="3">AVDCRST_MAG75</strain>
    </source>
</reference>
<dbReference type="EMBL" id="CADCUO010000102">
    <property type="protein sequence ID" value="CAA9393925.1"/>
    <property type="molecule type" value="Genomic_DNA"/>
</dbReference>
<evidence type="ECO:0000313" key="3">
    <source>
        <dbReference type="EMBL" id="CAA9393925.1"/>
    </source>
</evidence>
<gene>
    <name evidence="3" type="ORF">AVDCRST_MAG75-1722</name>
</gene>
<evidence type="ECO:0000256" key="2">
    <source>
        <dbReference type="SAM" id="SignalP"/>
    </source>
</evidence>
<keyword evidence="2" id="KW-0732">Signal</keyword>